<dbReference type="GeneID" id="92904004"/>
<evidence type="ECO:0000313" key="12">
    <source>
        <dbReference type="EMBL" id="PKZ23302.1"/>
    </source>
</evidence>
<dbReference type="NCBIfam" id="TIGR00231">
    <property type="entry name" value="small_GTP"/>
    <property type="match status" value="1"/>
</dbReference>
<dbReference type="SUPFAM" id="SSF52540">
    <property type="entry name" value="P-loop containing nucleoside triphosphate hydrolases"/>
    <property type="match status" value="1"/>
</dbReference>
<dbReference type="GO" id="GO:0005737">
    <property type="term" value="C:cytoplasm"/>
    <property type="evidence" value="ECO:0007669"/>
    <property type="project" value="UniProtKB-SubCell"/>
</dbReference>
<evidence type="ECO:0000256" key="8">
    <source>
        <dbReference type="PIRSR" id="PIRSR006809-2"/>
    </source>
</evidence>
<accession>A0A0X8FCA2</accession>
<feature type="binding site" evidence="7">
    <location>
        <begin position="334"/>
        <end position="336"/>
    </location>
    <ligand>
        <name>GTP</name>
        <dbReference type="ChEBI" id="CHEBI:37565"/>
    </ligand>
</feature>
<evidence type="ECO:0000313" key="13">
    <source>
        <dbReference type="Proteomes" id="UP000069912"/>
    </source>
</evidence>
<feature type="coiled-coil region" evidence="9">
    <location>
        <begin position="153"/>
        <end position="187"/>
    </location>
</feature>
<evidence type="ECO:0000256" key="1">
    <source>
        <dbReference type="ARBA" id="ARBA00022490"/>
    </source>
</evidence>
<protein>
    <recommendedName>
        <fullName evidence="6">GTPase HflX</fullName>
    </recommendedName>
    <alternativeName>
        <fullName evidence="6">GTP-binding protein HflX</fullName>
    </alternativeName>
</protein>
<evidence type="ECO:0000256" key="7">
    <source>
        <dbReference type="PIRSR" id="PIRSR006809-1"/>
    </source>
</evidence>
<comment type="subcellular location">
    <subcellularLocation>
        <location evidence="6">Cytoplasm</location>
    </subcellularLocation>
    <text evidence="6">May associate with membranes.</text>
</comment>
<dbReference type="Gene3D" id="3.40.50.300">
    <property type="entry name" value="P-loop containing nucleotide triphosphate hydrolases"/>
    <property type="match status" value="1"/>
</dbReference>
<comment type="similarity">
    <text evidence="6">Belongs to the TRAFAC class OBG-HflX-like GTPase superfamily. HflX GTPase family.</text>
</comment>
<dbReference type="GO" id="GO:0005525">
    <property type="term" value="F:GTP binding"/>
    <property type="evidence" value="ECO:0007669"/>
    <property type="project" value="UniProtKB-UniRule"/>
</dbReference>
<evidence type="ECO:0000256" key="4">
    <source>
        <dbReference type="ARBA" id="ARBA00022842"/>
    </source>
</evidence>
<keyword evidence="9" id="KW-0175">Coiled coil</keyword>
<evidence type="ECO:0000256" key="5">
    <source>
        <dbReference type="ARBA" id="ARBA00023134"/>
    </source>
</evidence>
<gene>
    <name evidence="6 12" type="primary">hflX</name>
    <name evidence="11" type="ORF">AWM72_07980</name>
    <name evidence="12" type="ORF">CYJ28_01770</name>
</gene>
<comment type="function">
    <text evidence="6">GTPase that associates with the 50S ribosomal subunit and may have a role during protein synthesis or ribosome biogenesis.</text>
</comment>
<reference evidence="13" key="2">
    <citation type="submission" date="2016-01" db="EMBL/GenBank/DDBJ databases">
        <title>Six Aerococcus type strain genome sequencing and assembly using PacBio and Illumina Hiseq.</title>
        <authorList>
            <person name="Carkaci D."/>
            <person name="Dargis R."/>
            <person name="Nielsen X.C."/>
            <person name="Skovgaard O."/>
            <person name="Fuursted K."/>
            <person name="Christensen J.J."/>
        </authorList>
    </citation>
    <scope>NUCLEOTIDE SEQUENCE [LARGE SCALE GENOMIC DNA]</scope>
    <source>
        <strain evidence="13">CCUG43001</strain>
    </source>
</reference>
<evidence type="ECO:0000313" key="11">
    <source>
        <dbReference type="EMBL" id="AMB94698.1"/>
    </source>
</evidence>
<dbReference type="PANTHER" id="PTHR10229">
    <property type="entry name" value="GTP-BINDING PROTEIN HFLX"/>
    <property type="match status" value="1"/>
</dbReference>
<dbReference type="InterPro" id="IPR016496">
    <property type="entry name" value="GTPase_HflX"/>
</dbReference>
<feature type="binding site" evidence="8">
    <location>
        <position position="207"/>
    </location>
    <ligand>
        <name>Mg(2+)</name>
        <dbReference type="ChEBI" id="CHEBI:18420"/>
    </ligand>
</feature>
<dbReference type="AlphaFoldDB" id="A0A0X8FCA2"/>
<feature type="binding site" evidence="7">
    <location>
        <begin position="225"/>
        <end position="229"/>
    </location>
    <ligand>
        <name>GTP</name>
        <dbReference type="ChEBI" id="CHEBI:37565"/>
    </ligand>
</feature>
<dbReference type="GO" id="GO:0003924">
    <property type="term" value="F:GTPase activity"/>
    <property type="evidence" value="ECO:0007669"/>
    <property type="project" value="UniProtKB-UniRule"/>
</dbReference>
<name>A0A0X8FCA2_9LACT</name>
<dbReference type="InterPro" id="IPR027417">
    <property type="entry name" value="P-loop_NTPase"/>
</dbReference>
<dbReference type="KEGG" id="asan:AWM72_07980"/>
<dbReference type="PIRSF" id="PIRSF006809">
    <property type="entry name" value="GTP-binding_hflX_prd"/>
    <property type="match status" value="1"/>
</dbReference>
<evidence type="ECO:0000259" key="10">
    <source>
        <dbReference type="PROSITE" id="PS51705"/>
    </source>
</evidence>
<evidence type="ECO:0000256" key="6">
    <source>
        <dbReference type="HAMAP-Rule" id="MF_00900"/>
    </source>
</evidence>
<dbReference type="Proteomes" id="UP000234239">
    <property type="component" value="Unassembled WGS sequence"/>
</dbReference>
<feature type="binding site" evidence="7">
    <location>
        <begin position="200"/>
        <end position="207"/>
    </location>
    <ligand>
        <name>GTP</name>
        <dbReference type="ChEBI" id="CHEBI:37565"/>
    </ligand>
</feature>
<dbReference type="InterPro" id="IPR032305">
    <property type="entry name" value="GTP-bd_M"/>
</dbReference>
<feature type="binding site" evidence="7">
    <location>
        <begin position="313"/>
        <end position="316"/>
    </location>
    <ligand>
        <name>GTP</name>
        <dbReference type="ChEBI" id="CHEBI:37565"/>
    </ligand>
</feature>
<organism evidence="11 13">
    <name type="scientific">Aerococcus sanguinicola</name>
    <dbReference type="NCBI Taxonomy" id="119206"/>
    <lineage>
        <taxon>Bacteria</taxon>
        <taxon>Bacillati</taxon>
        <taxon>Bacillota</taxon>
        <taxon>Bacilli</taxon>
        <taxon>Lactobacillales</taxon>
        <taxon>Aerococcaceae</taxon>
        <taxon>Aerococcus</taxon>
    </lineage>
</organism>
<dbReference type="PANTHER" id="PTHR10229:SF0">
    <property type="entry name" value="GTP-BINDING PROTEIN 6-RELATED"/>
    <property type="match status" value="1"/>
</dbReference>
<reference evidence="11 13" key="1">
    <citation type="journal article" date="2016" name="Genome Announc.">
        <title>Complete Genome Sequences of Aerococcus christensenii CCUG 28831T, Aerococcus sanguinicola CCUG 43001T, Aerococcus urinae CCUG 36881T, Aerococcus urinaeequi CCUG 28094T, Aerococcus urinaehominis CCUG 42038 BT, and Aerococcus viridans CCUG 4311T.</title>
        <authorList>
            <person name="Carkaci D."/>
            <person name="Dargis R."/>
            <person name="Nielsen X.C."/>
            <person name="Skovgaard O."/>
            <person name="Fuursted K."/>
            <person name="Christensen J.J."/>
        </authorList>
    </citation>
    <scope>NUCLEOTIDE SEQUENCE [LARGE SCALE GENOMIC DNA]</scope>
    <source>
        <strain evidence="11 13">CCUG43001</strain>
    </source>
</reference>
<feature type="binding site" evidence="7">
    <location>
        <begin position="247"/>
        <end position="250"/>
    </location>
    <ligand>
        <name>GTP</name>
        <dbReference type="ChEBI" id="CHEBI:37565"/>
    </ligand>
</feature>
<dbReference type="HAMAP" id="MF_00900">
    <property type="entry name" value="GTPase_HflX"/>
    <property type="match status" value="1"/>
</dbReference>
<dbReference type="PRINTS" id="PR00326">
    <property type="entry name" value="GTP1OBG"/>
</dbReference>
<dbReference type="EMBL" id="PKGY01000001">
    <property type="protein sequence ID" value="PKZ23302.1"/>
    <property type="molecule type" value="Genomic_DNA"/>
</dbReference>
<evidence type="ECO:0000256" key="2">
    <source>
        <dbReference type="ARBA" id="ARBA00022723"/>
    </source>
</evidence>
<keyword evidence="1 6" id="KW-0963">Cytoplasm</keyword>
<dbReference type="CDD" id="cd01878">
    <property type="entry name" value="HflX"/>
    <property type="match status" value="1"/>
</dbReference>
<feature type="domain" description="Hflx-type G" evidence="10">
    <location>
        <begin position="194"/>
        <end position="356"/>
    </location>
</feature>
<dbReference type="Gene3D" id="3.40.50.11060">
    <property type="entry name" value="GTPase HflX, N-terminal domain"/>
    <property type="match status" value="1"/>
</dbReference>
<dbReference type="Pfam" id="PF16360">
    <property type="entry name" value="GTP-bdg_M"/>
    <property type="match status" value="1"/>
</dbReference>
<evidence type="ECO:0000256" key="9">
    <source>
        <dbReference type="SAM" id="Coils"/>
    </source>
</evidence>
<keyword evidence="5 6" id="KW-0342">GTP-binding</keyword>
<dbReference type="InterPro" id="IPR005225">
    <property type="entry name" value="Small_GTP-bd"/>
</dbReference>
<dbReference type="Proteomes" id="UP000069912">
    <property type="component" value="Chromosome"/>
</dbReference>
<dbReference type="InterPro" id="IPR042108">
    <property type="entry name" value="GTPase_HflX_N_sf"/>
</dbReference>
<reference evidence="12 14" key="3">
    <citation type="submission" date="2017-12" db="EMBL/GenBank/DDBJ databases">
        <title>Phylogenetic diversity of female urinary microbiome.</title>
        <authorList>
            <person name="Thomas-White K."/>
            <person name="Wolfe A.J."/>
        </authorList>
    </citation>
    <scope>NUCLEOTIDE SEQUENCE [LARGE SCALE GENOMIC DNA]</scope>
    <source>
        <strain evidence="12 14">UMB0139</strain>
    </source>
</reference>
<dbReference type="Pfam" id="PF13167">
    <property type="entry name" value="GTP-bdg_N"/>
    <property type="match status" value="1"/>
</dbReference>
<dbReference type="InterPro" id="IPR025121">
    <property type="entry name" value="GTPase_HflX_N"/>
</dbReference>
<comment type="subunit">
    <text evidence="6">Monomer. Associates with the 50S ribosomal subunit.</text>
</comment>
<dbReference type="GO" id="GO:0046872">
    <property type="term" value="F:metal ion binding"/>
    <property type="evidence" value="ECO:0007669"/>
    <property type="project" value="UniProtKB-KW"/>
</dbReference>
<keyword evidence="3 6" id="KW-0547">Nucleotide-binding</keyword>
<keyword evidence="4 8" id="KW-0460">Magnesium</keyword>
<dbReference type="FunFam" id="3.40.50.11060:FF:000001">
    <property type="entry name" value="GTPase HflX"/>
    <property type="match status" value="1"/>
</dbReference>
<dbReference type="OrthoDB" id="9812272at2"/>
<dbReference type="Pfam" id="PF01926">
    <property type="entry name" value="MMR_HSR1"/>
    <property type="match status" value="1"/>
</dbReference>
<dbReference type="InterPro" id="IPR006073">
    <property type="entry name" value="GTP-bd"/>
</dbReference>
<dbReference type="GO" id="GO:0043022">
    <property type="term" value="F:ribosome binding"/>
    <property type="evidence" value="ECO:0007669"/>
    <property type="project" value="TreeGrafter"/>
</dbReference>
<keyword evidence="2 8" id="KW-0479">Metal-binding</keyword>
<sequence>MQEVIAVLLEDKSETDQDFQMRLEECQELIKTAGGKLVATLTQSRDHPDPRTYIGQGKLAELKSLAETLSADLIIFYDALSPSQVRNIEAALDWPVIDRVQLILDIFTLRAHSKEAKLQVALVQNEYLLPRLAGQGLALSRLAGGIGTRGPGESQLERNRRTLRDDISRIKKQLKEAEKHREISRDRRTSSSRFKIGLVGYTNAGKSTILNGLTQADTYEEDQLFATLTPLTRSFSLENGFQMTLTDTVGFIQDLPPMVIDAFHSTLEESRDVDLLLIVIDASSTYAKAQEKTVCQLLDDLDMLKIPHLFVYNKMDQVETADFVSPSSPYVAISARSPQGIKKLEEGIITQIQSIYDYFEIDLPSQEASQFLGQADSLYIESFIFDEEKNTYLVKGYKRPQSKISH</sequence>
<dbReference type="InterPro" id="IPR030394">
    <property type="entry name" value="G_HFLX_dom"/>
</dbReference>
<dbReference type="Gene3D" id="6.10.250.2860">
    <property type="match status" value="1"/>
</dbReference>
<evidence type="ECO:0000256" key="3">
    <source>
        <dbReference type="ARBA" id="ARBA00022741"/>
    </source>
</evidence>
<dbReference type="EMBL" id="CP014160">
    <property type="protein sequence ID" value="AMB94698.1"/>
    <property type="molecule type" value="Genomic_DNA"/>
</dbReference>
<proteinExistence type="inferred from homology"/>
<dbReference type="RefSeq" id="WP_067976003.1">
    <property type="nucleotide sequence ID" value="NZ_CAJHKM010000002.1"/>
</dbReference>
<keyword evidence="13" id="KW-1185">Reference proteome</keyword>
<comment type="cofactor">
    <cofactor evidence="8">
        <name>Mg(2+)</name>
        <dbReference type="ChEBI" id="CHEBI:18420"/>
    </cofactor>
</comment>
<dbReference type="PROSITE" id="PS51705">
    <property type="entry name" value="G_HFLX"/>
    <property type="match status" value="1"/>
</dbReference>
<evidence type="ECO:0000313" key="14">
    <source>
        <dbReference type="Proteomes" id="UP000234239"/>
    </source>
</evidence>
<feature type="binding site" evidence="8">
    <location>
        <position position="227"/>
    </location>
    <ligand>
        <name>Mg(2+)</name>
        <dbReference type="ChEBI" id="CHEBI:18420"/>
    </ligand>
</feature>
<dbReference type="NCBIfam" id="TIGR03156">
    <property type="entry name" value="GTP_HflX"/>
    <property type="match status" value="1"/>
</dbReference>